<evidence type="ECO:0000313" key="3">
    <source>
        <dbReference type="Proteomes" id="UP001597063"/>
    </source>
</evidence>
<keyword evidence="3" id="KW-1185">Reference proteome</keyword>
<evidence type="ECO:0000313" key="2">
    <source>
        <dbReference type="EMBL" id="MFD0684549.1"/>
    </source>
</evidence>
<proteinExistence type="predicted"/>
<comment type="caution">
    <text evidence="2">The sequence shown here is derived from an EMBL/GenBank/DDBJ whole genome shotgun (WGS) entry which is preliminary data.</text>
</comment>
<evidence type="ECO:0000256" key="1">
    <source>
        <dbReference type="SAM" id="MobiDB-lite"/>
    </source>
</evidence>
<reference evidence="3" key="1">
    <citation type="journal article" date="2019" name="Int. J. Syst. Evol. Microbiol.">
        <title>The Global Catalogue of Microorganisms (GCM) 10K type strain sequencing project: providing services to taxonomists for standard genome sequencing and annotation.</title>
        <authorList>
            <consortium name="The Broad Institute Genomics Platform"/>
            <consortium name="The Broad Institute Genome Sequencing Center for Infectious Disease"/>
            <person name="Wu L."/>
            <person name="Ma J."/>
        </authorList>
    </citation>
    <scope>NUCLEOTIDE SEQUENCE [LARGE SCALE GENOMIC DNA]</scope>
    <source>
        <strain evidence="3">JCM 9371</strain>
    </source>
</reference>
<gene>
    <name evidence="2" type="ORF">ACFQZM_08585</name>
</gene>
<organism evidence="2 3">
    <name type="scientific">Actinomadura fibrosa</name>
    <dbReference type="NCBI Taxonomy" id="111802"/>
    <lineage>
        <taxon>Bacteria</taxon>
        <taxon>Bacillati</taxon>
        <taxon>Actinomycetota</taxon>
        <taxon>Actinomycetes</taxon>
        <taxon>Streptosporangiales</taxon>
        <taxon>Thermomonosporaceae</taxon>
        <taxon>Actinomadura</taxon>
    </lineage>
</organism>
<name>A0ABW2XDQ1_9ACTN</name>
<sequence length="50" mass="5685">MLVAEIRLTLSEDHGRLLPARLAWPHPNSAQERQIAGHPSPAHRYAARRH</sequence>
<dbReference type="Proteomes" id="UP001597063">
    <property type="component" value="Unassembled WGS sequence"/>
</dbReference>
<dbReference type="RefSeq" id="WP_378322297.1">
    <property type="nucleotide sequence ID" value="NZ_JBHTGP010000003.1"/>
</dbReference>
<feature type="region of interest" description="Disordered" evidence="1">
    <location>
        <begin position="28"/>
        <end position="50"/>
    </location>
</feature>
<dbReference type="EMBL" id="JBHTGP010000003">
    <property type="protein sequence ID" value="MFD0684549.1"/>
    <property type="molecule type" value="Genomic_DNA"/>
</dbReference>
<accession>A0ABW2XDQ1</accession>
<protein>
    <submittedName>
        <fullName evidence="2">Uncharacterized protein</fullName>
    </submittedName>
</protein>